<reference evidence="3 4" key="1">
    <citation type="journal article" date="2019" name="Int. J. Syst. Evol. Microbiol.">
        <title>The Global Catalogue of Microorganisms (GCM) 10K type strain sequencing project: providing services to taxonomists for standard genome sequencing and annotation.</title>
        <authorList>
            <consortium name="The Broad Institute Genomics Platform"/>
            <consortium name="The Broad Institute Genome Sequencing Center for Infectious Disease"/>
            <person name="Wu L."/>
            <person name="Ma J."/>
        </authorList>
    </citation>
    <scope>NUCLEOTIDE SEQUENCE [LARGE SCALE GENOMIC DNA]</scope>
    <source>
        <strain evidence="3 4">JCM 9731</strain>
    </source>
</reference>
<organism evidence="3 4">
    <name type="scientific">Bacillus carboniphilus</name>
    <dbReference type="NCBI Taxonomy" id="86663"/>
    <lineage>
        <taxon>Bacteria</taxon>
        <taxon>Bacillati</taxon>
        <taxon>Bacillota</taxon>
        <taxon>Bacilli</taxon>
        <taxon>Bacillales</taxon>
        <taxon>Bacillaceae</taxon>
        <taxon>Bacillus</taxon>
    </lineage>
</organism>
<feature type="transmembrane region" description="Helical" evidence="1">
    <location>
        <begin position="46"/>
        <end position="66"/>
    </location>
</feature>
<name>A0ABN0VXE8_9BACI</name>
<comment type="caution">
    <text evidence="3">The sequence shown here is derived from an EMBL/GenBank/DDBJ whole genome shotgun (WGS) entry which is preliminary data.</text>
</comment>
<dbReference type="NCBIfam" id="NF037970">
    <property type="entry name" value="vanZ_1"/>
    <property type="match status" value="1"/>
</dbReference>
<keyword evidence="1" id="KW-0472">Membrane</keyword>
<protein>
    <recommendedName>
        <fullName evidence="2">VanZ-like domain-containing protein</fullName>
    </recommendedName>
</protein>
<dbReference type="RefSeq" id="WP_343796556.1">
    <property type="nucleotide sequence ID" value="NZ_BAAADJ010000006.1"/>
</dbReference>
<keyword evidence="4" id="KW-1185">Reference proteome</keyword>
<sequence>MKQVLRYLLIVSPYLYMGFIWVLSSLPHDAIVRVSDDEFDKLFKESLHLIEFGILYILAVVSLLMVDRLTPTTNRWAAIVAALYGVVDELHQATVPYRSFQVIDIVKDFIGVFVLFLFVKNTIFKHPPRQPGKLLLSLQLFLLKKKSRLR</sequence>
<dbReference type="Proteomes" id="UP001500782">
    <property type="component" value="Unassembled WGS sequence"/>
</dbReference>
<evidence type="ECO:0000256" key="1">
    <source>
        <dbReference type="SAM" id="Phobius"/>
    </source>
</evidence>
<evidence type="ECO:0000313" key="3">
    <source>
        <dbReference type="EMBL" id="GAA0319720.1"/>
    </source>
</evidence>
<feature type="domain" description="VanZ-like" evidence="2">
    <location>
        <begin position="41"/>
        <end position="120"/>
    </location>
</feature>
<keyword evidence="1" id="KW-1133">Transmembrane helix</keyword>
<dbReference type="Pfam" id="PF04892">
    <property type="entry name" value="VanZ"/>
    <property type="match status" value="1"/>
</dbReference>
<evidence type="ECO:0000313" key="4">
    <source>
        <dbReference type="Proteomes" id="UP001500782"/>
    </source>
</evidence>
<dbReference type="InterPro" id="IPR006976">
    <property type="entry name" value="VanZ-like"/>
</dbReference>
<proteinExistence type="predicted"/>
<dbReference type="EMBL" id="BAAADJ010000006">
    <property type="protein sequence ID" value="GAA0319720.1"/>
    <property type="molecule type" value="Genomic_DNA"/>
</dbReference>
<evidence type="ECO:0000259" key="2">
    <source>
        <dbReference type="Pfam" id="PF04892"/>
    </source>
</evidence>
<keyword evidence="1" id="KW-0812">Transmembrane</keyword>
<gene>
    <name evidence="3" type="ORF">GCM10008967_07810</name>
</gene>
<feature type="transmembrane region" description="Helical" evidence="1">
    <location>
        <begin position="7"/>
        <end position="26"/>
    </location>
</feature>
<accession>A0ABN0VXE8</accession>